<evidence type="ECO:0000313" key="3">
    <source>
        <dbReference type="Proteomes" id="UP000297280"/>
    </source>
</evidence>
<name>A0A4Z1L330_9HELO</name>
<accession>A0A4Z1L330</accession>
<dbReference type="Proteomes" id="UP000297280">
    <property type="component" value="Unassembled WGS sequence"/>
</dbReference>
<protein>
    <submittedName>
        <fullName evidence="2">Uncharacterized protein</fullName>
    </submittedName>
</protein>
<evidence type="ECO:0000313" key="2">
    <source>
        <dbReference type="EMBL" id="TGO91087.1"/>
    </source>
</evidence>
<sequence>MTMVNTRLRRDEPIPVPQHTSTEAPDISDAVPVPDSTFNTPQIYDLSSVVCFDIEVRVASLVQWLVRASLTAGVLLIWHILR</sequence>
<dbReference type="AlphaFoldDB" id="A0A4Z1L330"/>
<feature type="region of interest" description="Disordered" evidence="1">
    <location>
        <begin position="1"/>
        <end position="31"/>
    </location>
</feature>
<keyword evidence="3" id="KW-1185">Reference proteome</keyword>
<gene>
    <name evidence="2" type="ORF">BPOR_0039g00010</name>
</gene>
<proteinExistence type="predicted"/>
<comment type="caution">
    <text evidence="2">The sequence shown here is derived from an EMBL/GenBank/DDBJ whole genome shotgun (WGS) entry which is preliminary data.</text>
</comment>
<organism evidence="2 3">
    <name type="scientific">Botrytis porri</name>
    <dbReference type="NCBI Taxonomy" id="87229"/>
    <lineage>
        <taxon>Eukaryota</taxon>
        <taxon>Fungi</taxon>
        <taxon>Dikarya</taxon>
        <taxon>Ascomycota</taxon>
        <taxon>Pezizomycotina</taxon>
        <taxon>Leotiomycetes</taxon>
        <taxon>Helotiales</taxon>
        <taxon>Sclerotiniaceae</taxon>
        <taxon>Botrytis</taxon>
    </lineage>
</organism>
<reference evidence="2 3" key="1">
    <citation type="submission" date="2017-12" db="EMBL/GenBank/DDBJ databases">
        <title>Comparative genomics of Botrytis spp.</title>
        <authorList>
            <person name="Valero-Jimenez C.A."/>
            <person name="Tapia P."/>
            <person name="Veloso J."/>
            <person name="Silva-Moreno E."/>
            <person name="Staats M."/>
            <person name="Valdes J.H."/>
            <person name="Van Kan J.A.L."/>
        </authorList>
    </citation>
    <scope>NUCLEOTIDE SEQUENCE [LARGE SCALE GENOMIC DNA]</scope>
    <source>
        <strain evidence="2 3">MUCL3349</strain>
    </source>
</reference>
<evidence type="ECO:0000256" key="1">
    <source>
        <dbReference type="SAM" id="MobiDB-lite"/>
    </source>
</evidence>
<dbReference type="EMBL" id="PQXO01000039">
    <property type="protein sequence ID" value="TGO91087.1"/>
    <property type="molecule type" value="Genomic_DNA"/>
</dbReference>